<reference evidence="13" key="1">
    <citation type="journal article" date="2013" name="Genome Announc.">
        <title>Draft genome sequence of Botrytis cinerea BcDW1, inoculum for noble rot of grape berries.</title>
        <authorList>
            <person name="Blanco-Ulate B."/>
            <person name="Allen G."/>
            <person name="Powell A.L."/>
            <person name="Cantu D."/>
        </authorList>
    </citation>
    <scope>NUCLEOTIDE SEQUENCE [LARGE SCALE GENOMIC DNA]</scope>
    <source>
        <strain evidence="13">BcDW1</strain>
    </source>
</reference>
<feature type="compositionally biased region" description="Polar residues" evidence="8">
    <location>
        <begin position="178"/>
        <end position="198"/>
    </location>
</feature>
<organism evidence="12 13">
    <name type="scientific">Botryotinia fuckeliana (strain BcDW1)</name>
    <name type="common">Noble rot fungus</name>
    <name type="synonym">Botrytis cinerea</name>
    <dbReference type="NCBI Taxonomy" id="1290391"/>
    <lineage>
        <taxon>Eukaryota</taxon>
        <taxon>Fungi</taxon>
        <taxon>Dikarya</taxon>
        <taxon>Ascomycota</taxon>
        <taxon>Pezizomycotina</taxon>
        <taxon>Leotiomycetes</taxon>
        <taxon>Helotiales</taxon>
        <taxon>Sclerotiniaceae</taxon>
        <taxon>Botrytis</taxon>
    </lineage>
</organism>
<feature type="repeat" description="ANK" evidence="6">
    <location>
        <begin position="1823"/>
        <end position="1855"/>
    </location>
</feature>
<feature type="transmembrane region" description="Helical" evidence="9">
    <location>
        <begin position="520"/>
        <end position="542"/>
    </location>
</feature>
<feature type="repeat" description="ANK" evidence="6">
    <location>
        <begin position="1619"/>
        <end position="1651"/>
    </location>
</feature>
<dbReference type="STRING" id="1290391.M7TGG3"/>
<feature type="repeat" description="ANK" evidence="6">
    <location>
        <begin position="1922"/>
        <end position="1950"/>
    </location>
</feature>
<feature type="domain" description="ZZ-type" evidence="11">
    <location>
        <begin position="2171"/>
        <end position="2220"/>
    </location>
</feature>
<evidence type="ECO:0000259" key="11">
    <source>
        <dbReference type="PROSITE" id="PS50135"/>
    </source>
</evidence>
<feature type="region of interest" description="Disordered" evidence="8">
    <location>
        <begin position="2212"/>
        <end position="2265"/>
    </location>
</feature>
<dbReference type="Gene3D" id="1.25.40.20">
    <property type="entry name" value="Ankyrin repeat-containing domain"/>
    <property type="match status" value="8"/>
</dbReference>
<dbReference type="InterPro" id="IPR000433">
    <property type="entry name" value="Znf_ZZ"/>
</dbReference>
<evidence type="ECO:0000256" key="9">
    <source>
        <dbReference type="SAM" id="Phobius"/>
    </source>
</evidence>
<keyword evidence="9" id="KW-1133">Transmembrane helix</keyword>
<evidence type="ECO:0000256" key="8">
    <source>
        <dbReference type="SAM" id="MobiDB-lite"/>
    </source>
</evidence>
<dbReference type="PROSITE" id="PS50135">
    <property type="entry name" value="ZF_ZZ_2"/>
    <property type="match status" value="1"/>
</dbReference>
<name>M7TGG3_BOTF1</name>
<keyword evidence="9" id="KW-0472">Membrane</keyword>
<dbReference type="OrthoDB" id="341259at2759"/>
<dbReference type="EMBL" id="KB708034">
    <property type="protein sequence ID" value="EMR82611.1"/>
    <property type="molecule type" value="Genomic_DNA"/>
</dbReference>
<dbReference type="SMART" id="SM00291">
    <property type="entry name" value="ZnF_ZZ"/>
    <property type="match status" value="1"/>
</dbReference>
<evidence type="ECO:0000256" key="10">
    <source>
        <dbReference type="SAM" id="SignalP"/>
    </source>
</evidence>
<evidence type="ECO:0000256" key="1">
    <source>
        <dbReference type="ARBA" id="ARBA00022723"/>
    </source>
</evidence>
<keyword evidence="1" id="KW-0479">Metal-binding</keyword>
<feature type="repeat" description="ANK" evidence="6">
    <location>
        <begin position="1269"/>
        <end position="1301"/>
    </location>
</feature>
<feature type="transmembrane region" description="Helical" evidence="9">
    <location>
        <begin position="274"/>
        <end position="293"/>
    </location>
</feature>
<dbReference type="HOGENOM" id="CLU_228898_0_0_1"/>
<dbReference type="Pfam" id="PF12796">
    <property type="entry name" value="Ank_2"/>
    <property type="match status" value="6"/>
</dbReference>
<feature type="region of interest" description="Disordered" evidence="8">
    <location>
        <begin position="178"/>
        <end position="208"/>
    </location>
</feature>
<dbReference type="Gene3D" id="3.30.60.90">
    <property type="match status" value="1"/>
</dbReference>
<gene>
    <name evidence="12" type="ORF">BcDW1_8799</name>
</gene>
<feature type="chain" id="PRO_5004085574" evidence="10">
    <location>
        <begin position="18"/>
        <end position="2265"/>
    </location>
</feature>
<accession>M7TGG3</accession>
<evidence type="ECO:0000256" key="2">
    <source>
        <dbReference type="ARBA" id="ARBA00022737"/>
    </source>
</evidence>
<feature type="repeat" description="ANK" evidence="6">
    <location>
        <begin position="1856"/>
        <end position="1888"/>
    </location>
</feature>
<keyword evidence="4" id="KW-0862">Zinc</keyword>
<evidence type="ECO:0000256" key="7">
    <source>
        <dbReference type="PROSITE-ProRule" id="PRU00228"/>
    </source>
</evidence>
<dbReference type="PROSITE" id="PS50088">
    <property type="entry name" value="ANK_REPEAT"/>
    <property type="match status" value="12"/>
</dbReference>
<feature type="region of interest" description="Disordered" evidence="8">
    <location>
        <begin position="1393"/>
        <end position="1454"/>
    </location>
</feature>
<dbReference type="PROSITE" id="PS50297">
    <property type="entry name" value="ANK_REP_REGION"/>
    <property type="match status" value="10"/>
</dbReference>
<dbReference type="InterPro" id="IPR002110">
    <property type="entry name" value="Ankyrin_rpt"/>
</dbReference>
<dbReference type="InterPro" id="IPR043145">
    <property type="entry name" value="Znf_ZZ_sf"/>
</dbReference>
<feature type="repeat" description="ANK" evidence="6">
    <location>
        <begin position="1790"/>
        <end position="1822"/>
    </location>
</feature>
<evidence type="ECO:0000313" key="13">
    <source>
        <dbReference type="Proteomes" id="UP000012045"/>
    </source>
</evidence>
<feature type="transmembrane region" description="Helical" evidence="9">
    <location>
        <begin position="231"/>
        <end position="254"/>
    </location>
</feature>
<feature type="repeat" description="ANK" evidence="6">
    <location>
        <begin position="2098"/>
        <end position="2130"/>
    </location>
</feature>
<dbReference type="Pfam" id="PF00569">
    <property type="entry name" value="ZZ"/>
    <property type="match status" value="1"/>
</dbReference>
<feature type="compositionally biased region" description="Polar residues" evidence="8">
    <location>
        <begin position="454"/>
        <end position="463"/>
    </location>
</feature>
<protein>
    <submittedName>
        <fullName evidence="12">Putative ankyrin repeat protein</fullName>
    </submittedName>
</protein>
<dbReference type="InterPro" id="IPR036770">
    <property type="entry name" value="Ankyrin_rpt-contain_sf"/>
</dbReference>
<feature type="repeat" description="ANK" evidence="6">
    <location>
        <begin position="1889"/>
        <end position="1921"/>
    </location>
</feature>
<dbReference type="SUPFAM" id="SSF57850">
    <property type="entry name" value="RING/U-box"/>
    <property type="match status" value="1"/>
</dbReference>
<dbReference type="PROSITE" id="PS01357">
    <property type="entry name" value="ZF_ZZ_1"/>
    <property type="match status" value="1"/>
</dbReference>
<keyword evidence="3 7" id="KW-0863">Zinc-finger</keyword>
<sequence>MQRKIFVLLFLASRADADGTDVTNNLFSDLGPLLALFGESFAQQFLRESFTWLDHIIFAMAPLGIITAIIGAIRVGGPPQLKALIGRARENRASAELDFMSSTSHEVSELWNGHGIVRTMGKGKVKQILFLEGRGPPEKFGLFTLIDAEKDNLITRKAYSDPHIDIIKELWRKKTQNLGEKTSVSKSPNNDSYNNMSGRINPKEDHVKNDGLDRAPNISLNIHPKQNRGELFAAAVLGFILQVGVIIFSAFVAYDTRFGAAVGGHPSAYAFPTLASGTAVLVFGMGVCALVIGESTDESVWELKADGIVSTLQGEQNHQSELKVPSGDVEAGGANHSHNSHKHLWKRIIGVFAKTPMKEGERKTKFLSEILKSNAKKCDSENRKFRVFWLQQRFVVSDQTFDSYMLMARMEKELIMTSCRSDNRSLGTNYSRSTTENSLNKTWTSQMRTLQIESPNTVSNGSARSPHIRSRMSKAQKPPISSKQMPPYESTSKWINTLCIIGTSTGIIGFILQFEGFRGISWACSIAQLVAILIMTVVRAIIRRGMLDRPIAQKIPEKYEIDWLALRIGNDDKYLSDLSESTGFPTNMSPCHLSWKICSQIDPPVQATPGSIPITNDPMVEEIVKLQERTHELETRLYESMSPPITNICADRREIPVRVEQITPDSTIPAPHECVQGSRKAPETLIKECLQRLTNWEKFIESCDPAKNSPMRQKSVSIRKRLQEFTDYLVLTGWSETIYNRFETQKVLHVRNRLRELTSWSDPVIKTNAASAALAIEKIMDLFKGWPGSTFHWPIDVEIGNDEGTYLQKIELHATRKTGEEDRWSVSTEDIESILSLWMYHFSHGTQSGNWAQDNTENIARDIHSFQRVIGPSKPILKRDMAWWAGIEIAEALGEFSWDNQPDKKCLSMGVYLPAELDHNKVTKGAHCPTSSYYAMIASVSKEKFLAQHIFSTFLWAVVNSLPLSERENEQSTEVVLPGDDELRLNEEHPNWNSLRLTNKKIKQMTKAIEISGLGTLEDANLLIIPPLSYYEKLPNEGIVDMVRKYAKDNELGYRDIACNIYGNLLKLCDDLPPEGNFVYKVVSTTVDFLVTATSASETKEYMETSDENLEKSKKLLVITLLSKHKQCLDMLQSLYAKQGRLKKFEKVGLLDTKTKDKVQGLAKTRQTILHREVIDKNKLFLDGHMEQFFSAADILGWTPLHYGVIYSLEAVQKLVDKRKDLVNKCDLAGRTPLHYAVMKRKDNLKQDDAEEIIKELLKANAIPLQGRDGLVPLHWAVKTGNIEATRLLLKRNLHVRTINFKDYSDMTPLHFAALGGHSEIVEILLNKIVNAQILNAQDRLGRTALHVAVKNINNDGYSNRAKIIEKLINKEASVVIKDKDDKKALDVAVEMEQKMQRSDSSKEPSHLVDVSGGVLESEHRGNPDNSNGKVDVNGKAKNPRKAGETEIPSKEEQLASSIKSLLRKENLTVDGGDLLLRAVEEKQKTPFEFLIDWKEIAFDMSQLDSANGRSILHLAVHAKSDMMVDRILKRWKPSNSSPPSQSLLFIDLADRRGLTALMLAASQGYEPGVKKLLAAGVKKDLRDINGRTALSWGAESGRLDILTQLIESDVTLKNEPMTKNSPLFIAVQNGKHEATELFLAKGADSNEVDDGGDSVLCDAVIFGHKECVQVLIDHGAKLEKESGMYKQTALSFAAKNGNLEIVKLLLNSGARLEAQDTDGWTPLIWALRSEHPKVVKFLIGEEVRSVSSKDQYMEQLNPAMTLACNTGDEDLVEQLLVLGVNPNAKDVDSGSTALIEASRGGLLRSVKRLLELGGNINAMNNAKEAPLLLAARHGFDEITKCLLDANANIEIKNESKETPLLLAVRYDNEVVTELLLTKGADANAESNTDETPLILATRNRNDDITKLLLEKKADVDKANNSNETPLSLAVIDRNVDIIKLLLNNGASVDQAWGKYEQTCLLQAIYVEDEELVLLLLESGARPEREQKYTRNALQEAIWWRAENIVDHLLSFGASAGLKDTQGRSAFQFAAQIGALSSLKKLFEERPKEFNLLESTFHDKQDRDLIHHAFASGSMDMISYLIDRFSPNKYNYRRKDSDGWTPLHWAAQTGDLKVVQRLLEPDVGLDARVRELLKNWTPRQIASYNNHNEIVEFLESFSIPDEVLPSAGFSHESVLCDGCNCKIRGIRFHCKSCENFDFCEKCKFTSDVTHPNHEFDEIGPGRETEPTQEVSPQQEIGLQQDGSSSEECSIHEDSDQDDAASQTVI</sequence>
<keyword evidence="5 6" id="KW-0040">ANK repeat</keyword>
<dbReference type="PRINTS" id="PR01415">
    <property type="entry name" value="ANKYRIN"/>
</dbReference>
<feature type="compositionally biased region" description="Basic and acidic residues" evidence="8">
    <location>
        <begin position="1442"/>
        <end position="1454"/>
    </location>
</feature>
<keyword evidence="10" id="KW-0732">Signal</keyword>
<feature type="region of interest" description="Disordered" evidence="8">
    <location>
        <begin position="454"/>
        <end position="487"/>
    </location>
</feature>
<feature type="signal peptide" evidence="10">
    <location>
        <begin position="1"/>
        <end position="17"/>
    </location>
</feature>
<keyword evidence="9" id="KW-0812">Transmembrane</keyword>
<feature type="compositionally biased region" description="Basic and acidic residues" evidence="8">
    <location>
        <begin position="2212"/>
        <end position="2225"/>
    </location>
</feature>
<keyword evidence="2" id="KW-0677">Repeat</keyword>
<feature type="compositionally biased region" description="Polar residues" evidence="8">
    <location>
        <begin position="2227"/>
        <end position="2247"/>
    </location>
</feature>
<dbReference type="GO" id="GO:0008270">
    <property type="term" value="F:zinc ion binding"/>
    <property type="evidence" value="ECO:0007669"/>
    <property type="project" value="UniProtKB-KW"/>
</dbReference>
<dbReference type="SUPFAM" id="SSF48403">
    <property type="entry name" value="Ankyrin repeat"/>
    <property type="match status" value="3"/>
</dbReference>
<evidence type="ECO:0000256" key="6">
    <source>
        <dbReference type="PROSITE-ProRule" id="PRU00023"/>
    </source>
</evidence>
<evidence type="ECO:0000313" key="12">
    <source>
        <dbReference type="EMBL" id="EMR82611.1"/>
    </source>
</evidence>
<dbReference type="SMART" id="SM00248">
    <property type="entry name" value="ANK"/>
    <property type="match status" value="24"/>
</dbReference>
<feature type="repeat" description="ANK" evidence="6">
    <location>
        <begin position="1305"/>
        <end position="1337"/>
    </location>
</feature>
<dbReference type="CDD" id="cd02340">
    <property type="entry name" value="ZZ_NBR1_like"/>
    <property type="match status" value="1"/>
</dbReference>
<dbReference type="PANTHER" id="PTHR24198:SF165">
    <property type="entry name" value="ANKYRIN REPEAT-CONTAINING PROTEIN-RELATED"/>
    <property type="match status" value="1"/>
</dbReference>
<dbReference type="Proteomes" id="UP000012045">
    <property type="component" value="Unassembled WGS sequence"/>
</dbReference>
<feature type="repeat" description="ANK" evidence="6">
    <location>
        <begin position="1553"/>
        <end position="1585"/>
    </location>
</feature>
<feature type="transmembrane region" description="Helical" evidence="9">
    <location>
        <begin position="56"/>
        <end position="77"/>
    </location>
</feature>
<feature type="repeat" description="ANK" evidence="6">
    <location>
        <begin position="1686"/>
        <end position="1718"/>
    </location>
</feature>
<feature type="repeat" description="ANK" evidence="6">
    <location>
        <begin position="1341"/>
        <end position="1380"/>
    </location>
</feature>
<dbReference type="PANTHER" id="PTHR24198">
    <property type="entry name" value="ANKYRIN REPEAT AND PROTEIN KINASE DOMAIN-CONTAINING PROTEIN"/>
    <property type="match status" value="1"/>
</dbReference>
<feature type="compositionally biased region" description="Basic and acidic residues" evidence="8">
    <location>
        <begin position="1393"/>
        <end position="1407"/>
    </location>
</feature>
<evidence type="ECO:0000256" key="3">
    <source>
        <dbReference type="ARBA" id="ARBA00022771"/>
    </source>
</evidence>
<proteinExistence type="predicted"/>
<evidence type="ECO:0000256" key="5">
    <source>
        <dbReference type="ARBA" id="ARBA00023043"/>
    </source>
</evidence>
<evidence type="ECO:0000256" key="4">
    <source>
        <dbReference type="ARBA" id="ARBA00022833"/>
    </source>
</evidence>